<reference evidence="2" key="2">
    <citation type="submission" date="2018-05" db="EMBL/GenBank/DDBJ databases">
        <title>OgluRS3 (Oryza glumaepatula Reference Sequence Version 3).</title>
        <authorList>
            <person name="Zhang J."/>
            <person name="Kudrna D."/>
            <person name="Lee S."/>
            <person name="Talag J."/>
            <person name="Welchert J."/>
            <person name="Wing R.A."/>
        </authorList>
    </citation>
    <scope>NUCLEOTIDE SEQUENCE [LARGE SCALE GENOMIC DNA]</scope>
</reference>
<evidence type="ECO:0000313" key="2">
    <source>
        <dbReference type="EnsemblPlants" id="OGLUM06G06050.2"/>
    </source>
</evidence>
<protein>
    <submittedName>
        <fullName evidence="2">Uncharacterized protein</fullName>
    </submittedName>
</protein>
<name>A0A0E0A635_9ORYZ</name>
<dbReference type="PANTHER" id="PTHR33085">
    <property type="entry name" value="OS12G0113100 PROTEIN-RELATED"/>
    <property type="match status" value="1"/>
</dbReference>
<feature type="region of interest" description="Disordered" evidence="1">
    <location>
        <begin position="786"/>
        <end position="812"/>
    </location>
</feature>
<dbReference type="AlphaFoldDB" id="A0A0E0A635"/>
<dbReference type="EnsemblPlants" id="OGLUM06G06050.2">
    <property type="protein sequence ID" value="OGLUM06G06050.2"/>
    <property type="gene ID" value="OGLUM06G06050"/>
</dbReference>
<dbReference type="eggNOG" id="ENOG502R42X">
    <property type="taxonomic scope" value="Eukaryota"/>
</dbReference>
<dbReference type="InterPro" id="IPR012871">
    <property type="entry name" value="DUF1668_ORYSA"/>
</dbReference>
<evidence type="ECO:0000313" key="3">
    <source>
        <dbReference type="Proteomes" id="UP000026961"/>
    </source>
</evidence>
<dbReference type="Gramene" id="OGLUM06G06050.2">
    <property type="protein sequence ID" value="OGLUM06G06050.2"/>
    <property type="gene ID" value="OGLUM06G06050"/>
</dbReference>
<organism evidence="2">
    <name type="scientific">Oryza glumipatula</name>
    <dbReference type="NCBI Taxonomy" id="40148"/>
    <lineage>
        <taxon>Eukaryota</taxon>
        <taxon>Viridiplantae</taxon>
        <taxon>Streptophyta</taxon>
        <taxon>Embryophyta</taxon>
        <taxon>Tracheophyta</taxon>
        <taxon>Spermatophyta</taxon>
        <taxon>Magnoliopsida</taxon>
        <taxon>Liliopsida</taxon>
        <taxon>Poales</taxon>
        <taxon>Poaceae</taxon>
        <taxon>BOP clade</taxon>
        <taxon>Oryzoideae</taxon>
        <taxon>Oryzeae</taxon>
        <taxon>Oryzinae</taxon>
        <taxon>Oryza</taxon>
    </lineage>
</organism>
<dbReference type="PANTHER" id="PTHR33085:SF40">
    <property type="entry name" value="OS06G0189600 PROTEIN"/>
    <property type="match status" value="1"/>
</dbReference>
<dbReference type="Pfam" id="PF07893">
    <property type="entry name" value="DUF1668"/>
    <property type="match status" value="2"/>
</dbReference>
<keyword evidence="3" id="KW-1185">Reference proteome</keyword>
<accession>A0A0E0A635</accession>
<sequence length="812" mass="90147">MGLSRRFLNLVVDNRIPGAKSLRCIDLTLARYKLFNTTTPAALTLNGNGNGLKKMMEKICLPSPIFNLGAPGERIHMFPALERRAFSLDQSGRGLLLEADTSRLVVMPNLHKPKLEPIALYIPGAEIDLDDLDGGGGGTLFIMDRIAKPQEADYLFEALVYRMFCSSYLSKSWDCQLLPPPPPYVVKCGVDFLKIISYGLVKGGSEICISIDGVGTYCFDTVKHTWIEVGKWMLPFQGKFEYVHELKLWFGFTPNDGHFAVADLSAMDEYLQPQIRHCWNELDESLIQGWKQIRDPQLVNLGSAKFCIARFFHTGDFGDGSSGQNVSVLTGVEFTHANVDHENIGLIKHKSRCHKSSCGEETITAGLSLRVTLHSGDPDILFTDCSSGPKSLRCIDLTLARYKLFNTTTPAALTLNGKISESERPQDSTPWAGADNNEKEAAATLKIRTIQLPTPIMNFRSSAEYLSWYINCIPLAGRKVLCTDQSGRACLFDADTCKVDTLPSLHKPKCLPYSIFIPSADDKDDHDDNSNGGGSVYIMDTCLNHIPRDNIQLSSQFEAFVYRRSTLTSFTKSWQCQRLPPPPFVCDPKYKHASPHKITSYAVVDGGSHICISVDGAGTYCLDTVKHTWIQIGEWTLPFIGKVEYVPELKLWFGICANDWKQFGAADLSTILSTMDSQPQLVGSWKELEAPQEWTEMQHPHLVNLGSGRFCVARFYHSWTPTAGLFGSDLGELFFTVLTGTDVVQCVVHDGNGTGNASSNNSCNNPYGSNGKVELRMIKHNSKCHMSYGTDGQQQAERRRRRESGVSATLHD</sequence>
<dbReference type="Proteomes" id="UP000026961">
    <property type="component" value="Chromosome 6"/>
</dbReference>
<proteinExistence type="predicted"/>
<evidence type="ECO:0000256" key="1">
    <source>
        <dbReference type="SAM" id="MobiDB-lite"/>
    </source>
</evidence>
<reference evidence="2" key="1">
    <citation type="submission" date="2015-04" db="UniProtKB">
        <authorList>
            <consortium name="EnsemblPlants"/>
        </authorList>
    </citation>
    <scope>IDENTIFICATION</scope>
</reference>